<dbReference type="GO" id="GO:0005886">
    <property type="term" value="C:plasma membrane"/>
    <property type="evidence" value="ECO:0007669"/>
    <property type="project" value="UniProtKB-SubCell"/>
</dbReference>
<feature type="transmembrane region" description="Helical" evidence="7">
    <location>
        <begin position="303"/>
        <end position="329"/>
    </location>
</feature>
<evidence type="ECO:0000256" key="7">
    <source>
        <dbReference type="RuleBase" id="RU363032"/>
    </source>
</evidence>
<keyword evidence="2 7" id="KW-0813">Transport</keyword>
<accession>A0AAN0NJ56</accession>
<dbReference type="Gene3D" id="1.10.3720.10">
    <property type="entry name" value="MetI-like"/>
    <property type="match status" value="1"/>
</dbReference>
<dbReference type="KEGG" id="yrh:AABB31_02735"/>
<dbReference type="Pfam" id="PF19300">
    <property type="entry name" value="BPD_transp_1_N"/>
    <property type="match status" value="1"/>
</dbReference>
<dbReference type="SUPFAM" id="SSF161098">
    <property type="entry name" value="MetI-like"/>
    <property type="match status" value="1"/>
</dbReference>
<evidence type="ECO:0000256" key="1">
    <source>
        <dbReference type="ARBA" id="ARBA00004651"/>
    </source>
</evidence>
<evidence type="ECO:0000259" key="8">
    <source>
        <dbReference type="PROSITE" id="PS50928"/>
    </source>
</evidence>
<keyword evidence="4 7" id="KW-0812">Transmembrane</keyword>
<protein>
    <submittedName>
        <fullName evidence="9">ABC transporter permease subunit</fullName>
    </submittedName>
</protein>
<feature type="transmembrane region" description="Helical" evidence="7">
    <location>
        <begin position="9"/>
        <end position="30"/>
    </location>
</feature>
<dbReference type="CDD" id="cd06261">
    <property type="entry name" value="TM_PBP2"/>
    <property type="match status" value="1"/>
</dbReference>
<keyword evidence="5 7" id="KW-1133">Transmembrane helix</keyword>
<feature type="domain" description="ABC transmembrane type-1" evidence="8">
    <location>
        <begin position="95"/>
        <end position="326"/>
    </location>
</feature>
<feature type="transmembrane region" description="Helical" evidence="7">
    <location>
        <begin position="101"/>
        <end position="122"/>
    </location>
</feature>
<feature type="transmembrane region" description="Helical" evidence="7">
    <location>
        <begin position="202"/>
        <end position="221"/>
    </location>
</feature>
<dbReference type="GO" id="GO:0055085">
    <property type="term" value="P:transmembrane transport"/>
    <property type="evidence" value="ECO:0007669"/>
    <property type="project" value="InterPro"/>
</dbReference>
<proteinExistence type="inferred from homology"/>
<dbReference type="Pfam" id="PF00528">
    <property type="entry name" value="BPD_transp_1"/>
    <property type="match status" value="1"/>
</dbReference>
<evidence type="ECO:0000256" key="5">
    <source>
        <dbReference type="ARBA" id="ARBA00022989"/>
    </source>
</evidence>
<keyword evidence="3" id="KW-1003">Cell membrane</keyword>
<reference evidence="10" key="1">
    <citation type="submission" date="2024-04" db="EMBL/GenBank/DDBJ databases">
        <title>Phylogenomic analyses of a clade within the roseobacter group suggest taxonomic reassignments of species of the genera Aestuariivita, Citreicella, Loktanella, Nautella, Pelagibaca, Ruegeria, Thalassobius, Thiobacimonas and Tropicibacter, and the proposal o.</title>
        <authorList>
            <person name="Jeon C.O."/>
        </authorList>
    </citation>
    <scope>NUCLEOTIDE SEQUENCE [LARGE SCALE GENOMIC DNA]</scope>
    <source>
        <strain evidence="10">SS1-5</strain>
    </source>
</reference>
<sequence length="335" mass="36495">MFSFIIRRLAVAIPTLLVLVVLSFILMYAAPGGPFNSERPLPPEVLANIEAKYGLDQPFWKQIVNYVVSVVTSFDFGPSFQYKDQSVNDIIAQGFPVTLTYGAWSFVVAVAVGVSLGIAAAIRQNSWLDYLAVGITVGAQVLPNFVMAPLLVLAFTLGGFWLTGQSWLPGGGWEGGVVVNGCAAANNLCFNLPWGGALRFDYLVMPVIALSTSYMASIARITRSSMLEVLNTNFIRTARAKGLPMRRVIWRHAMKPTILPVLSYLGPAFVGMITGSVIIDVYFSTGGIGQAFVNSAFNRDYSVIMGITILVGTLTILFNLVVDILYAWIDPKIRY</sequence>
<evidence type="ECO:0000313" key="10">
    <source>
        <dbReference type="Proteomes" id="UP001470809"/>
    </source>
</evidence>
<dbReference type="InterPro" id="IPR000515">
    <property type="entry name" value="MetI-like"/>
</dbReference>
<dbReference type="RefSeq" id="WP_342077185.1">
    <property type="nucleotide sequence ID" value="NZ_CP151767.2"/>
</dbReference>
<feature type="transmembrane region" description="Helical" evidence="7">
    <location>
        <begin position="261"/>
        <end position="283"/>
    </location>
</feature>
<dbReference type="InterPro" id="IPR045621">
    <property type="entry name" value="BPD_transp_1_N"/>
</dbReference>
<dbReference type="EMBL" id="CP151767">
    <property type="protein sequence ID" value="WZU67891.1"/>
    <property type="molecule type" value="Genomic_DNA"/>
</dbReference>
<dbReference type="Proteomes" id="UP001470809">
    <property type="component" value="Chromosome"/>
</dbReference>
<organism evidence="9 10">
    <name type="scientific">Yoonia rhodophyticola</name>
    <dbReference type="NCBI Taxonomy" id="3137370"/>
    <lineage>
        <taxon>Bacteria</taxon>
        <taxon>Pseudomonadati</taxon>
        <taxon>Pseudomonadota</taxon>
        <taxon>Alphaproteobacteria</taxon>
        <taxon>Rhodobacterales</taxon>
        <taxon>Paracoccaceae</taxon>
        <taxon>Yoonia</taxon>
    </lineage>
</organism>
<dbReference type="PANTHER" id="PTHR30465">
    <property type="entry name" value="INNER MEMBRANE ABC TRANSPORTER"/>
    <property type="match status" value="1"/>
</dbReference>
<evidence type="ECO:0000256" key="4">
    <source>
        <dbReference type="ARBA" id="ARBA00022692"/>
    </source>
</evidence>
<comment type="subcellular location">
    <subcellularLocation>
        <location evidence="1 7">Cell membrane</location>
        <topology evidence="1 7">Multi-pass membrane protein</topology>
    </subcellularLocation>
</comment>
<dbReference type="PROSITE" id="PS50928">
    <property type="entry name" value="ABC_TM1"/>
    <property type="match status" value="1"/>
</dbReference>
<gene>
    <name evidence="9" type="ORF">AABB31_02735</name>
</gene>
<evidence type="ECO:0000256" key="3">
    <source>
        <dbReference type="ARBA" id="ARBA00022475"/>
    </source>
</evidence>
<evidence type="ECO:0000256" key="2">
    <source>
        <dbReference type="ARBA" id="ARBA00022448"/>
    </source>
</evidence>
<keyword evidence="6 7" id="KW-0472">Membrane</keyword>
<name>A0AAN0NJ56_9RHOB</name>
<dbReference type="InterPro" id="IPR035906">
    <property type="entry name" value="MetI-like_sf"/>
</dbReference>
<keyword evidence="10" id="KW-1185">Reference proteome</keyword>
<dbReference type="AlphaFoldDB" id="A0AAN0NJ56"/>
<reference evidence="9 10" key="2">
    <citation type="submission" date="2024-08" db="EMBL/GenBank/DDBJ databases">
        <title>Phylogenomic analyses of a clade within the roseobacter group suggest taxonomic reassignments of species of the genera Aestuariivita, Citreicella, Loktanella, Nautella, Pelagibaca, Ruegeria, Thalassobius, Thiobacimonas and Tropicibacter, and the proposal o.</title>
        <authorList>
            <person name="Jeon C.O."/>
        </authorList>
    </citation>
    <scope>NUCLEOTIDE SEQUENCE [LARGE SCALE GENOMIC DNA]</scope>
    <source>
        <strain evidence="9 10">SS1-5</strain>
    </source>
</reference>
<feature type="transmembrane region" description="Helical" evidence="7">
    <location>
        <begin position="142"/>
        <end position="162"/>
    </location>
</feature>
<evidence type="ECO:0000313" key="9">
    <source>
        <dbReference type="EMBL" id="WZU67891.1"/>
    </source>
</evidence>
<evidence type="ECO:0000256" key="6">
    <source>
        <dbReference type="ARBA" id="ARBA00023136"/>
    </source>
</evidence>
<comment type="similarity">
    <text evidence="7">Belongs to the binding-protein-dependent transport system permease family.</text>
</comment>
<dbReference type="PANTHER" id="PTHR30465:SF74">
    <property type="entry name" value="OLIGOPEPTIDE TRANSPORT SYSTEM PERMEASE PROTEIN OPPB"/>
    <property type="match status" value="1"/>
</dbReference>